<dbReference type="AlphaFoldDB" id="A0A4R0N581"/>
<proteinExistence type="predicted"/>
<feature type="domain" description="Protein kinase" evidence="2">
    <location>
        <begin position="14"/>
        <end position="277"/>
    </location>
</feature>
<dbReference type="Pfam" id="PF00069">
    <property type="entry name" value="Pkinase"/>
    <property type="match status" value="1"/>
</dbReference>
<dbReference type="GO" id="GO:0004672">
    <property type="term" value="F:protein kinase activity"/>
    <property type="evidence" value="ECO:0007669"/>
    <property type="project" value="InterPro"/>
</dbReference>
<dbReference type="OrthoDB" id="9805504at2"/>
<dbReference type="SUPFAM" id="SSF56112">
    <property type="entry name" value="Protein kinase-like (PK-like)"/>
    <property type="match status" value="1"/>
</dbReference>
<keyword evidence="4" id="KW-1185">Reference proteome</keyword>
<organism evidence="3 4">
    <name type="scientific">Pedobacter hiemivivus</name>
    <dbReference type="NCBI Taxonomy" id="2530454"/>
    <lineage>
        <taxon>Bacteria</taxon>
        <taxon>Pseudomonadati</taxon>
        <taxon>Bacteroidota</taxon>
        <taxon>Sphingobacteriia</taxon>
        <taxon>Sphingobacteriales</taxon>
        <taxon>Sphingobacteriaceae</taxon>
        <taxon>Pedobacter</taxon>
    </lineage>
</organism>
<dbReference type="SMART" id="SM00220">
    <property type="entry name" value="S_TKc"/>
    <property type="match status" value="1"/>
</dbReference>
<evidence type="ECO:0000259" key="2">
    <source>
        <dbReference type="PROSITE" id="PS50011"/>
    </source>
</evidence>
<dbReference type="GO" id="GO:0005524">
    <property type="term" value="F:ATP binding"/>
    <property type="evidence" value="ECO:0007669"/>
    <property type="project" value="InterPro"/>
</dbReference>
<reference evidence="3 4" key="1">
    <citation type="submission" date="2019-02" db="EMBL/GenBank/DDBJ databases">
        <title>Pedobacter sp. RP-3-8 sp. nov., isolated from Arctic soil.</title>
        <authorList>
            <person name="Dahal R.H."/>
        </authorList>
    </citation>
    <scope>NUCLEOTIDE SEQUENCE [LARGE SCALE GENOMIC DNA]</scope>
    <source>
        <strain evidence="3 4">RP-3-8</strain>
    </source>
</reference>
<dbReference type="InterPro" id="IPR000719">
    <property type="entry name" value="Prot_kinase_dom"/>
</dbReference>
<dbReference type="EMBL" id="SJSM01000010">
    <property type="protein sequence ID" value="TCC95035.1"/>
    <property type="molecule type" value="Genomic_DNA"/>
</dbReference>
<evidence type="ECO:0000256" key="1">
    <source>
        <dbReference type="SAM" id="Phobius"/>
    </source>
</evidence>
<accession>A0A4R0N581</accession>
<keyword evidence="1" id="KW-0472">Membrane</keyword>
<comment type="caution">
    <text evidence="3">The sequence shown here is derived from an EMBL/GenBank/DDBJ whole genome shotgun (WGS) entry which is preliminary data.</text>
</comment>
<protein>
    <recommendedName>
        <fullName evidence="2">Protein kinase domain-containing protein</fullName>
    </recommendedName>
</protein>
<evidence type="ECO:0000313" key="4">
    <source>
        <dbReference type="Proteomes" id="UP000291117"/>
    </source>
</evidence>
<dbReference type="PROSITE" id="PS50011">
    <property type="entry name" value="PROTEIN_KINASE_DOM"/>
    <property type="match status" value="1"/>
</dbReference>
<evidence type="ECO:0000313" key="3">
    <source>
        <dbReference type="EMBL" id="TCC95035.1"/>
    </source>
</evidence>
<dbReference type="Gene3D" id="1.10.510.10">
    <property type="entry name" value="Transferase(Phosphotransferase) domain 1"/>
    <property type="match status" value="1"/>
</dbReference>
<name>A0A4R0N581_9SPHI</name>
<dbReference type="RefSeq" id="WP_131610183.1">
    <property type="nucleotide sequence ID" value="NZ_SJSM01000010.1"/>
</dbReference>
<keyword evidence="1" id="KW-0812">Transmembrane</keyword>
<keyword evidence="1" id="KW-1133">Transmembrane helix</keyword>
<sequence length="650" mass="73801">MTGQVYQGYTGKRYSAGQKIGQGGEGAVFTVQEEAALVIKIYSETLDHDKSEKLVFMSSIINDELSNFAAWPLDVARDRSGRVCGFVMRKLESYVPLHNLFSPMDRKKLFPDKGYNFLVHVSRNLAAAFHKIHQLGIVIGDVNEANIVVNAGGMVALIDCDSFQIKNGNKYHFCEVGIPRYTPPELLIKGSFDRVIRTINTDNFSLATLIFQLLFLGRSPFTGINPGQQELDEETAIKTHEFAYSLKRQHKKLFPAKNSLELSTMPSGVAALFHASFENILERPSAAMWVNELSGLNKAIVQCIKTKIHYYPDVIGYCPWCQFRDKHNILYFLDDSYLKAVPEFKDIDQFVNGFRVDKIDLKILTETYTKPNITALPISRKFHTWKIANMAFMVVIVVITIGLCFIFNWVCIFGGWIAIMIFNAISPAKKQIDTELIIRQNALGSLKVSLQNLIKQHNVPAELGRYNQSAHKLKTLIESFKGLSAEFETDKKKIQENHYNKKFNHYLEQFDVRKYPIPSFGVSKKTLIYANGIRTAADVLKLRRIKIAGIGPANIQVLIDWQRHIGTGFTYIPDINIINQEISVAANTIANKRQRLERDIKSEYKVCSLLKANILALTSNTEQQYNELVIKVHQAQLDLDAFRKFKGKNL</sequence>
<dbReference type="InterPro" id="IPR011009">
    <property type="entry name" value="Kinase-like_dom_sf"/>
</dbReference>
<feature type="transmembrane region" description="Helical" evidence="1">
    <location>
        <begin position="390"/>
        <end position="422"/>
    </location>
</feature>
<gene>
    <name evidence="3" type="ORF">EZ444_16140</name>
</gene>
<dbReference type="Proteomes" id="UP000291117">
    <property type="component" value="Unassembled WGS sequence"/>
</dbReference>